<dbReference type="PANTHER" id="PTHR23133:SF2">
    <property type="entry name" value="IMIDAZOLEGLYCEROL-PHOSPHATE DEHYDRATASE"/>
    <property type="match status" value="1"/>
</dbReference>
<dbReference type="PANTHER" id="PTHR23133">
    <property type="entry name" value="IMIDAZOLEGLYCEROL-PHOSPHATE DEHYDRATASE HIS7"/>
    <property type="match status" value="1"/>
</dbReference>
<dbReference type="EMBL" id="BMNY01000002">
    <property type="protein sequence ID" value="GGM75887.1"/>
    <property type="molecule type" value="Genomic_DNA"/>
</dbReference>
<dbReference type="Gene3D" id="3.30.230.40">
    <property type="entry name" value="Imidazole glycerol phosphate dehydratase, domain 1"/>
    <property type="match status" value="2"/>
</dbReference>
<dbReference type="GO" id="GO:0000105">
    <property type="term" value="P:L-histidine biosynthetic process"/>
    <property type="evidence" value="ECO:0007669"/>
    <property type="project" value="UniProtKB-KW"/>
</dbReference>
<proteinExistence type="predicted"/>
<sequence length="176" mass="19958">MRRQTRETDVYVEVSTGPGSTEVATGDSVFDHMLRTLYFHARFSGTVRATWDLRHHLWEDVGITMGQELRRFRENCARFHSTIVPMDESLVLCSVDVSRAFLSFDMDVREAEGFDPMLVREFMWALCRELGLTLHIVGMRVGNTHHAVEASFKALGMCLGSALRPSDRTESTKGSL</sequence>
<evidence type="ECO:0000313" key="5">
    <source>
        <dbReference type="Proteomes" id="UP000632195"/>
    </source>
</evidence>
<reference evidence="4" key="1">
    <citation type="journal article" date="2014" name="Int. J. Syst. Evol. Microbiol.">
        <title>Complete genome sequence of Corynebacterium casei LMG S-19264T (=DSM 44701T), isolated from a smear-ripened cheese.</title>
        <authorList>
            <consortium name="US DOE Joint Genome Institute (JGI-PGF)"/>
            <person name="Walter F."/>
            <person name="Albersmeier A."/>
            <person name="Kalinowski J."/>
            <person name="Ruckert C."/>
        </authorList>
    </citation>
    <scope>NUCLEOTIDE SEQUENCE</scope>
    <source>
        <strain evidence="4">JCM 13583</strain>
    </source>
</reference>
<keyword evidence="1" id="KW-0028">Amino-acid biosynthesis</keyword>
<accession>A0AA37F9S3</accession>
<evidence type="ECO:0000256" key="3">
    <source>
        <dbReference type="ARBA" id="ARBA00023239"/>
    </source>
</evidence>
<dbReference type="RefSeq" id="WP_188681348.1">
    <property type="nucleotide sequence ID" value="NZ_BMNY01000002.1"/>
</dbReference>
<keyword evidence="5" id="KW-1185">Reference proteome</keyword>
<evidence type="ECO:0000256" key="2">
    <source>
        <dbReference type="ARBA" id="ARBA00023102"/>
    </source>
</evidence>
<comment type="caution">
    <text evidence="4">The sequence shown here is derived from an EMBL/GenBank/DDBJ whole genome shotgun (WGS) entry which is preliminary data.</text>
</comment>
<dbReference type="SUPFAM" id="SSF54211">
    <property type="entry name" value="Ribosomal protein S5 domain 2-like"/>
    <property type="match status" value="2"/>
</dbReference>
<keyword evidence="2" id="KW-0368">Histidine biosynthesis</keyword>
<dbReference type="Pfam" id="PF00475">
    <property type="entry name" value="IGPD"/>
    <property type="match status" value="1"/>
</dbReference>
<protein>
    <submittedName>
        <fullName evidence="4">Imidazoleglycerol-phosphate dehydratase</fullName>
    </submittedName>
</protein>
<evidence type="ECO:0000313" key="4">
    <source>
        <dbReference type="EMBL" id="GGM75887.1"/>
    </source>
</evidence>
<dbReference type="Proteomes" id="UP000632195">
    <property type="component" value="Unassembled WGS sequence"/>
</dbReference>
<dbReference type="InterPro" id="IPR020568">
    <property type="entry name" value="Ribosomal_Su5_D2-typ_SF"/>
</dbReference>
<organism evidence="4 5">
    <name type="scientific">Thermogymnomonas acidicola</name>
    <dbReference type="NCBI Taxonomy" id="399579"/>
    <lineage>
        <taxon>Archaea</taxon>
        <taxon>Methanobacteriati</taxon>
        <taxon>Thermoplasmatota</taxon>
        <taxon>Thermoplasmata</taxon>
        <taxon>Thermoplasmatales</taxon>
        <taxon>Thermogymnomonas</taxon>
    </lineage>
</organism>
<dbReference type="InterPro" id="IPR000807">
    <property type="entry name" value="ImidazoleglycerolP_deHydtase"/>
</dbReference>
<keyword evidence="3" id="KW-0456">Lyase</keyword>
<dbReference type="AlphaFoldDB" id="A0AA37F9S3"/>
<evidence type="ECO:0000256" key="1">
    <source>
        <dbReference type="ARBA" id="ARBA00022605"/>
    </source>
</evidence>
<dbReference type="GO" id="GO:0004424">
    <property type="term" value="F:imidazoleglycerol-phosphate dehydratase activity"/>
    <property type="evidence" value="ECO:0007669"/>
    <property type="project" value="InterPro"/>
</dbReference>
<gene>
    <name evidence="4" type="ORF">GCM10007108_12260</name>
</gene>
<name>A0AA37F9S3_9ARCH</name>
<reference evidence="4" key="2">
    <citation type="submission" date="2022-09" db="EMBL/GenBank/DDBJ databases">
        <authorList>
            <person name="Sun Q."/>
            <person name="Ohkuma M."/>
        </authorList>
    </citation>
    <scope>NUCLEOTIDE SEQUENCE</scope>
    <source>
        <strain evidence="4">JCM 13583</strain>
    </source>
</reference>
<dbReference type="InterPro" id="IPR038494">
    <property type="entry name" value="IGPD_sf"/>
</dbReference>